<evidence type="ECO:0000259" key="1">
    <source>
        <dbReference type="PROSITE" id="PS51664"/>
    </source>
</evidence>
<dbReference type="AlphaFoldDB" id="A0A851HTH6"/>
<evidence type="ECO:0000313" key="2">
    <source>
        <dbReference type="EMBL" id="NWN90235.1"/>
    </source>
</evidence>
<dbReference type="NCBIfam" id="NF040716">
    <property type="entry name" value="YcaO_for_S12"/>
    <property type="match status" value="1"/>
</dbReference>
<dbReference type="InterPro" id="IPR041080">
    <property type="entry name" value="YcaO_C"/>
</dbReference>
<organism evidence="2 3">
    <name type="scientific">Marinobacter adhaerens</name>
    <dbReference type="NCBI Taxonomy" id="1033846"/>
    <lineage>
        <taxon>Bacteria</taxon>
        <taxon>Pseudomonadati</taxon>
        <taxon>Pseudomonadota</taxon>
        <taxon>Gammaproteobacteria</taxon>
        <taxon>Pseudomonadales</taxon>
        <taxon>Marinobacteraceae</taxon>
        <taxon>Marinobacter</taxon>
    </lineage>
</organism>
<reference evidence="2 3" key="1">
    <citation type="submission" date="2020-03" db="EMBL/GenBank/DDBJ databases">
        <title>Metagenomic, metatranscriptomic, and metabolomic analyses revealed the key microbes and metabolic features during the fermentation of ganjang, Korean traditional soy sauce.</title>
        <authorList>
            <person name="Chun B.H."/>
            <person name="Jeon C.O."/>
        </authorList>
    </citation>
    <scope>NUCLEOTIDE SEQUENCE [LARGE SCALE GENOMIC DNA]</scope>
    <source>
        <strain evidence="2 3">KG14</strain>
    </source>
</reference>
<dbReference type="GO" id="GO:0005840">
    <property type="term" value="C:ribosome"/>
    <property type="evidence" value="ECO:0007669"/>
    <property type="project" value="UniProtKB-KW"/>
</dbReference>
<keyword evidence="2" id="KW-0687">Ribonucleoprotein</keyword>
<keyword evidence="3" id="KW-1185">Reference proteome</keyword>
<dbReference type="PROSITE" id="PS51664">
    <property type="entry name" value="YCAO"/>
    <property type="match status" value="1"/>
</dbReference>
<dbReference type="InterPro" id="IPR003776">
    <property type="entry name" value="YcaO-like_dom"/>
</dbReference>
<keyword evidence="2" id="KW-0808">Transferase</keyword>
<dbReference type="PANTHER" id="PTHR37809">
    <property type="entry name" value="RIBOSOMAL PROTEIN S12 METHYLTHIOTRANSFERASE ACCESSORY FACTOR YCAO"/>
    <property type="match status" value="1"/>
</dbReference>
<dbReference type="Pfam" id="PF02624">
    <property type="entry name" value="YcaO"/>
    <property type="match status" value="1"/>
</dbReference>
<proteinExistence type="predicted"/>
<accession>A0A851HTH6</accession>
<name>A0A851HTH6_9GAMM</name>
<feature type="domain" description="YcaO" evidence="1">
    <location>
        <begin position="60"/>
        <end position="432"/>
    </location>
</feature>
<protein>
    <submittedName>
        <fullName evidence="2">30S ribosomal protein S12 methylthiotransferase accessory protein YcaO</fullName>
    </submittedName>
</protein>
<sequence>MTKTYIPGKDEALENTLEKIGGAIRALGYNIIEARWLNPAPYIWSVHIRDEDCPQVFSNGKGASRNAALASAYGELIERLSTRYLFADFMLDPVMEEYGYVHQPDEKWFELDEEQWPEGLLDDRWKELYVNHQDLVPAQLADMNGGGTGKGLCALPYVRQSDGETVYVPMSMIANLFVSNGMSAGNNREEAIVQSLSELFERAIKTRIIADAIALPEVPAEVLSRFPHIVEGIRALQEAGFGIRVLDASLGGKYPVMCIVLMHPDGGAYACFGGHPTFEVALERTLTELVQGRALDELEGFPPPTTDMDMVDEPHNLELHFIDASGYVSWAFLSDEPDIEFADWDANSPWASDNKTACTQMMDLIHSEGHEIYIAEHTDLGAFACRILIPGFSDIYLPDELILNNNNASLPVRPVLYNLQNAGESGWLHLLETLEGHHVNDQMRVLEWAGIVGDSSRWGRLRVGEFKVWILLALNDLEGAFELLPPVLASGDLNETDRREYAALHAVLELYLATDDITPYRRSLDYYHGQQRVDLALDWITGEQRFPGLAAMPPAAPTEGHRKLLEGYRKVLEGQNAAQNLA</sequence>
<dbReference type="Proteomes" id="UP000536442">
    <property type="component" value="Unassembled WGS sequence"/>
</dbReference>
<dbReference type="Gene3D" id="3.30.1330.230">
    <property type="match status" value="1"/>
</dbReference>
<keyword evidence="2" id="KW-0689">Ribosomal protein</keyword>
<dbReference type="NCBIfam" id="TIGR00702">
    <property type="entry name" value="YcaO-type kinase domain"/>
    <property type="match status" value="1"/>
</dbReference>
<dbReference type="Pfam" id="PF18381">
    <property type="entry name" value="YcaO_C"/>
    <property type="match status" value="1"/>
</dbReference>
<comment type="caution">
    <text evidence="2">The sequence shown here is derived from an EMBL/GenBank/DDBJ whole genome shotgun (WGS) entry which is preliminary data.</text>
</comment>
<gene>
    <name evidence="2" type="ORF">HLV39_01820</name>
</gene>
<dbReference type="EMBL" id="JABEVQ010000001">
    <property type="protein sequence ID" value="NWN90235.1"/>
    <property type="molecule type" value="Genomic_DNA"/>
</dbReference>
<dbReference type="GO" id="GO:0016740">
    <property type="term" value="F:transferase activity"/>
    <property type="evidence" value="ECO:0007669"/>
    <property type="project" value="UniProtKB-KW"/>
</dbReference>
<dbReference type="PANTHER" id="PTHR37809:SF1">
    <property type="entry name" value="RIBOSOMAL PROTEIN S12 METHYLTHIOTRANSFERASE ACCESSORY FACTOR YCAO"/>
    <property type="match status" value="1"/>
</dbReference>
<evidence type="ECO:0000313" key="3">
    <source>
        <dbReference type="Proteomes" id="UP000536442"/>
    </source>
</evidence>